<dbReference type="Proteomes" id="UP000198211">
    <property type="component" value="Unassembled WGS sequence"/>
</dbReference>
<accession>A0A225W0R8</accession>
<gene>
    <name evidence="2" type="ORF">PHMEG_00016286</name>
</gene>
<keyword evidence="1" id="KW-0472">Membrane</keyword>
<dbReference type="EMBL" id="NBNE01002326">
    <property type="protein sequence ID" value="OWZ10799.1"/>
    <property type="molecule type" value="Genomic_DNA"/>
</dbReference>
<evidence type="ECO:0000313" key="2">
    <source>
        <dbReference type="EMBL" id="OWZ10799.1"/>
    </source>
</evidence>
<dbReference type="OrthoDB" id="128611at2759"/>
<name>A0A225W0R8_9STRA</name>
<keyword evidence="3" id="KW-1185">Reference proteome</keyword>
<proteinExistence type="predicted"/>
<evidence type="ECO:0000313" key="3">
    <source>
        <dbReference type="Proteomes" id="UP000198211"/>
    </source>
</evidence>
<comment type="caution">
    <text evidence="2">The sequence shown here is derived from an EMBL/GenBank/DDBJ whole genome shotgun (WGS) entry which is preliminary data.</text>
</comment>
<organism evidence="2 3">
    <name type="scientific">Phytophthora megakarya</name>
    <dbReference type="NCBI Taxonomy" id="4795"/>
    <lineage>
        <taxon>Eukaryota</taxon>
        <taxon>Sar</taxon>
        <taxon>Stramenopiles</taxon>
        <taxon>Oomycota</taxon>
        <taxon>Peronosporomycetes</taxon>
        <taxon>Peronosporales</taxon>
        <taxon>Peronosporaceae</taxon>
        <taxon>Phytophthora</taxon>
    </lineage>
</organism>
<keyword evidence="1" id="KW-0812">Transmembrane</keyword>
<sequence length="204" mass="22544">MVFRGIPEQLMFVGEYCLASLVYHIPFLRTHLPSCHPLYETALFQDTELLVKLSDRVCCGFSDSTSILKATGVPPHVSILGKMEAVQDMTMSTIEKLDDVRRGIVKDIVRELEERAIVAKTVTFEGLHDALQSCLREAGIQNINLITESKLTQPEKQQHYPPSSGPDAFVGFHLILLFGSALLLIFGSCGAADTLKKHSPFALT</sequence>
<feature type="transmembrane region" description="Helical" evidence="1">
    <location>
        <begin position="168"/>
        <end position="187"/>
    </location>
</feature>
<evidence type="ECO:0000256" key="1">
    <source>
        <dbReference type="SAM" id="Phobius"/>
    </source>
</evidence>
<reference evidence="3" key="1">
    <citation type="submission" date="2017-03" db="EMBL/GenBank/DDBJ databases">
        <title>Phytopthora megakarya and P. palmivora, two closely related causual agents of cacao black pod achieved similar genome size and gene model numbers by different mechanisms.</title>
        <authorList>
            <person name="Ali S."/>
            <person name="Shao J."/>
            <person name="Larry D.J."/>
            <person name="Kronmiller B."/>
            <person name="Shen D."/>
            <person name="Strem M.D."/>
            <person name="Melnick R.L."/>
            <person name="Guiltinan M.J."/>
            <person name="Tyler B.M."/>
            <person name="Meinhardt L.W."/>
            <person name="Bailey B.A."/>
        </authorList>
    </citation>
    <scope>NUCLEOTIDE SEQUENCE [LARGE SCALE GENOMIC DNA]</scope>
    <source>
        <strain evidence="3">zdho120</strain>
    </source>
</reference>
<protein>
    <submittedName>
        <fullName evidence="2">Uncharacterized protein</fullName>
    </submittedName>
</protein>
<dbReference type="AlphaFoldDB" id="A0A225W0R8"/>
<keyword evidence="1" id="KW-1133">Transmembrane helix</keyword>